<evidence type="ECO:0000256" key="1">
    <source>
        <dbReference type="ARBA" id="ARBA00007613"/>
    </source>
</evidence>
<dbReference type="SUPFAM" id="SSF56954">
    <property type="entry name" value="Outer membrane efflux proteins (OEP)"/>
    <property type="match status" value="1"/>
</dbReference>
<dbReference type="InterPro" id="IPR010131">
    <property type="entry name" value="MdtP/NodT-like"/>
</dbReference>
<dbReference type="GO" id="GO:0005886">
    <property type="term" value="C:plasma membrane"/>
    <property type="evidence" value="ECO:0007669"/>
    <property type="project" value="UniProtKB-SubCell"/>
</dbReference>
<keyword evidence="2" id="KW-0564">Palmitate</keyword>
<dbReference type="NCBIfam" id="TIGR01845">
    <property type="entry name" value="outer_NodT"/>
    <property type="match status" value="1"/>
</dbReference>
<dbReference type="AlphaFoldDB" id="A0A2X0R8K0"/>
<organism evidence="3">
    <name type="scientific">Candidatus Nitrotoga fabula</name>
    <dbReference type="NCBI Taxonomy" id="2182327"/>
    <lineage>
        <taxon>Bacteria</taxon>
        <taxon>Pseudomonadati</taxon>
        <taxon>Pseudomonadota</taxon>
        <taxon>Betaproteobacteria</taxon>
        <taxon>Nitrosomonadales</taxon>
        <taxon>Gallionellaceae</taxon>
        <taxon>Candidatus Nitrotoga</taxon>
    </lineage>
</organism>
<dbReference type="GO" id="GO:0015562">
    <property type="term" value="F:efflux transmembrane transporter activity"/>
    <property type="evidence" value="ECO:0007669"/>
    <property type="project" value="InterPro"/>
</dbReference>
<dbReference type="Gene3D" id="1.20.1600.10">
    <property type="entry name" value="Outer membrane efflux proteins (OEP)"/>
    <property type="match status" value="1"/>
</dbReference>
<protein>
    <submittedName>
        <fullName evidence="3">Putative RND efflux system, outer membrane lipoprotein, NodT family</fullName>
    </submittedName>
</protein>
<keyword evidence="2" id="KW-1134">Transmembrane beta strand</keyword>
<proteinExistence type="inferred from homology"/>
<gene>
    <name evidence="3" type="ORF">NITFAB_2005</name>
</gene>
<sequence length="508" mass="56783">MVFQSKIDVTIEMKLRITNYFLTIRKLFMLLLSKFLLVACAAGPDYKSPDMDLPESWETKSATSSQVAKKPVMAAGERWWNLYADPVLDKIEDEALAHNVDAQLAVARILEARSQLVIAESDLYPEANVNGADSRTKRSINPGQFIPPVRIIDFSRIILEASYELDLWGKFRRSTEAARADLFARKFNIDAVRLSLTSQVAQQYFSLLAADAQESSIRRILAGRQERLLLDKKRYAVGAISEFDLHQSKAEAENTQAQLVMIIGARDQLEASLALLLGRSPRELMHARLERGHPTLVNVWVPDGLPAELLFRRPDLQEAEQNLIAMNARVGVARAQFFPAISLTSYLGSESISFSRLFTGPASIFQFAAGVAQPIFNAGRIESGVKIAESRREQALLQYKYAVANAFTDVRKALLAQETARQKLVAETARGSALEKAHKQAEVRYRVGVSSRLEFLDIERNYLLAELNRIDAERDQRIAVTDLMKAMGGGWQQSRAKETISALPSRNG</sequence>
<keyword evidence="2 3" id="KW-0449">Lipoprotein</keyword>
<comment type="subcellular location">
    <subcellularLocation>
        <location evidence="2">Cell membrane</location>
        <topology evidence="2">Lipid-anchor</topology>
    </subcellularLocation>
</comment>
<accession>A0A2X0R8K0</accession>
<evidence type="ECO:0000313" key="3">
    <source>
        <dbReference type="EMBL" id="SPS06412.1"/>
    </source>
</evidence>
<reference evidence="3" key="1">
    <citation type="submission" date="2018-05" db="EMBL/GenBank/DDBJ databases">
        <authorList>
            <person name="Lanie J.A."/>
            <person name="Ng W.-L."/>
            <person name="Kazmierczak K.M."/>
            <person name="Andrzejewski T.M."/>
            <person name="Davidsen T.M."/>
            <person name="Wayne K.J."/>
            <person name="Tettelin H."/>
            <person name="Glass J.I."/>
            <person name="Rusch D."/>
            <person name="Podicherti R."/>
            <person name="Tsui H.-C.T."/>
            <person name="Winkler M.E."/>
        </authorList>
    </citation>
    <scope>NUCLEOTIDE SEQUENCE</scope>
    <source>
        <strain evidence="3">KNB</strain>
    </source>
</reference>
<name>A0A2X0R8K0_9PROT</name>
<dbReference type="PANTHER" id="PTHR30203:SF30">
    <property type="entry name" value="OUTER MEMBRANE PROTEIN-RELATED"/>
    <property type="match status" value="1"/>
</dbReference>
<dbReference type="Pfam" id="PF02321">
    <property type="entry name" value="OEP"/>
    <property type="match status" value="2"/>
</dbReference>
<dbReference type="InterPro" id="IPR003423">
    <property type="entry name" value="OMP_efflux"/>
</dbReference>
<dbReference type="PANTHER" id="PTHR30203">
    <property type="entry name" value="OUTER MEMBRANE CATION EFFLUX PROTEIN"/>
    <property type="match status" value="1"/>
</dbReference>
<keyword evidence="2" id="KW-0472">Membrane</keyword>
<dbReference type="Gene3D" id="2.20.200.10">
    <property type="entry name" value="Outer membrane efflux proteins (OEP)"/>
    <property type="match status" value="1"/>
</dbReference>
<keyword evidence="2" id="KW-0812">Transmembrane</keyword>
<dbReference type="EMBL" id="LS423452">
    <property type="protein sequence ID" value="SPS06412.1"/>
    <property type="molecule type" value="Genomic_DNA"/>
</dbReference>
<evidence type="ECO:0000256" key="2">
    <source>
        <dbReference type="RuleBase" id="RU362097"/>
    </source>
</evidence>
<comment type="similarity">
    <text evidence="1 2">Belongs to the outer membrane factor (OMF) (TC 1.B.17) family.</text>
</comment>